<sequence>MVSMASRLHSLVLCLCLFAFVPGEALRGNVVVTFATNDVYALSAVVLARSMNAFGDESAAHVALVFASVSRPVREMLTAVGWDVRDVDPIQPLKSASQTEIEVDRDLTTEYSLLHAWDLDEFERALIIDADGIVKGSIDSLFDERYFRGNVTGRYERGNIDAERPFMNGALLAIRPSRNIPALLLEAGADGHTGMNLQGLLNMYFWDEWCSKGDEERVSNSMHFGAAACILDSSTEVIEEVRVATILDFQGRTKPWRWPEVVSYPSCAVLTAYAKLWVILLILPLSSKAVTARSFVEQTDLNANLADSLLTLAFHLAHEAMQESAVERARYALIAEFVHSFGVHERLRSDLQQFSSEIGRGDL</sequence>
<gene>
    <name evidence="2" type="ORF">NSCI0253_LOCUS43996</name>
</gene>
<accession>A0A7S1AYR9</accession>
<keyword evidence="1" id="KW-0732">Signal</keyword>
<dbReference type="InterPro" id="IPR029044">
    <property type="entry name" value="Nucleotide-diphossugar_trans"/>
</dbReference>
<dbReference type="InterPro" id="IPR050587">
    <property type="entry name" value="GNT1/Glycosyltrans_8"/>
</dbReference>
<dbReference type="AlphaFoldDB" id="A0A7S1AYR9"/>
<dbReference type="PANTHER" id="PTHR11183">
    <property type="entry name" value="GLYCOGENIN SUBFAMILY MEMBER"/>
    <property type="match status" value="1"/>
</dbReference>
<feature type="chain" id="PRO_5030832990" description="Hexosyltransferase" evidence="1">
    <location>
        <begin position="26"/>
        <end position="363"/>
    </location>
</feature>
<dbReference type="SUPFAM" id="SSF53448">
    <property type="entry name" value="Nucleotide-diphospho-sugar transferases"/>
    <property type="match status" value="1"/>
</dbReference>
<organism evidence="2">
    <name type="scientific">Noctiluca scintillans</name>
    <name type="common">Sea sparkle</name>
    <name type="synonym">Red tide dinoflagellate</name>
    <dbReference type="NCBI Taxonomy" id="2966"/>
    <lineage>
        <taxon>Eukaryota</taxon>
        <taxon>Sar</taxon>
        <taxon>Alveolata</taxon>
        <taxon>Dinophyceae</taxon>
        <taxon>Noctilucales</taxon>
        <taxon>Noctilucaceae</taxon>
        <taxon>Noctiluca</taxon>
    </lineage>
</organism>
<dbReference type="Gene3D" id="3.90.550.10">
    <property type="entry name" value="Spore Coat Polysaccharide Biosynthesis Protein SpsA, Chain A"/>
    <property type="match status" value="1"/>
</dbReference>
<reference evidence="2" key="1">
    <citation type="submission" date="2021-01" db="EMBL/GenBank/DDBJ databases">
        <authorList>
            <person name="Corre E."/>
            <person name="Pelletier E."/>
            <person name="Niang G."/>
            <person name="Scheremetjew M."/>
            <person name="Finn R."/>
            <person name="Kale V."/>
            <person name="Holt S."/>
            <person name="Cochrane G."/>
            <person name="Meng A."/>
            <person name="Brown T."/>
            <person name="Cohen L."/>
        </authorList>
    </citation>
    <scope>NUCLEOTIDE SEQUENCE</scope>
</reference>
<evidence type="ECO:0000313" key="2">
    <source>
        <dbReference type="EMBL" id="CAD8869640.1"/>
    </source>
</evidence>
<dbReference type="EMBL" id="HBFQ01062039">
    <property type="protein sequence ID" value="CAD8869640.1"/>
    <property type="molecule type" value="Transcribed_RNA"/>
</dbReference>
<protein>
    <recommendedName>
        <fullName evidence="3">Hexosyltransferase</fullName>
    </recommendedName>
</protein>
<name>A0A7S1AYR9_NOCSC</name>
<feature type="signal peptide" evidence="1">
    <location>
        <begin position="1"/>
        <end position="25"/>
    </location>
</feature>
<evidence type="ECO:0008006" key="3">
    <source>
        <dbReference type="Google" id="ProtNLM"/>
    </source>
</evidence>
<evidence type="ECO:0000256" key="1">
    <source>
        <dbReference type="SAM" id="SignalP"/>
    </source>
</evidence>
<proteinExistence type="predicted"/>